<sequence>MTIPKPRQPESLYWYQVGCMIGCKCSGGGKEMYPTLESVGCDTPAEPTNPVRTWNNENTSPKGDWNKYMPWRSPGSAIPLDSCGVAGGFLLTAAVQYSHSFLDESIKQGTKGTSLPPGEIAVWEAGSIVEASFYLTVNHGGGYQYRVCPSDSVLDETCFESNPLAFATQDHIVMHGPRNFTIPAVDVTDGVRPSGSSWRRLPIPACNCDLGSGCTLLSDNEELRSYEEGESHGTCGTGVQFEAPHLSNGVWPDGYGYFIATLGGSESKEDASICIKHQDAEACLADTTNGCKWYGEKNVCYETRTKKDSSNCEAHNGDQKSCAQVDGCTWYGNGKDVCNEVKEKESKFGCAAYNGDQTSCAQVDGCSWYGNGKNVCYNTIDTKDNQGSKESDSPHKGEWHIVDKLLAPSDPGNYIFQWRWDNEQTPQIWTTCADVTVTALNDAKLKSANGGANAMTPTVALICVIIWASIVAVQTLIG</sequence>
<proteinExistence type="predicted"/>
<dbReference type="AlphaFoldDB" id="A0A7S4JER8"/>
<dbReference type="EMBL" id="HBKQ01039061">
    <property type="protein sequence ID" value="CAE2261336.1"/>
    <property type="molecule type" value="Transcribed_RNA"/>
</dbReference>
<keyword evidence="1" id="KW-0812">Transmembrane</keyword>
<keyword evidence="1" id="KW-0472">Membrane</keyword>
<accession>A0A7S4JER8</accession>
<organism evidence="2">
    <name type="scientific">Odontella aurita</name>
    <dbReference type="NCBI Taxonomy" id="265563"/>
    <lineage>
        <taxon>Eukaryota</taxon>
        <taxon>Sar</taxon>
        <taxon>Stramenopiles</taxon>
        <taxon>Ochrophyta</taxon>
        <taxon>Bacillariophyta</taxon>
        <taxon>Mediophyceae</taxon>
        <taxon>Biddulphiophycidae</taxon>
        <taxon>Eupodiscales</taxon>
        <taxon>Odontellaceae</taxon>
        <taxon>Odontella</taxon>
    </lineage>
</organism>
<keyword evidence="1" id="KW-1133">Transmembrane helix</keyword>
<name>A0A7S4JER8_9STRA</name>
<evidence type="ECO:0000313" key="2">
    <source>
        <dbReference type="EMBL" id="CAE2261336.1"/>
    </source>
</evidence>
<gene>
    <name evidence="2" type="ORF">OAUR00152_LOCUS26998</name>
</gene>
<evidence type="ECO:0008006" key="3">
    <source>
        <dbReference type="Google" id="ProtNLM"/>
    </source>
</evidence>
<feature type="transmembrane region" description="Helical" evidence="1">
    <location>
        <begin position="454"/>
        <end position="477"/>
    </location>
</feature>
<protein>
    <recommendedName>
        <fullName evidence="3">Chitin-binding type-4 domain-containing protein</fullName>
    </recommendedName>
</protein>
<reference evidence="2" key="1">
    <citation type="submission" date="2021-01" db="EMBL/GenBank/DDBJ databases">
        <authorList>
            <person name="Corre E."/>
            <person name="Pelletier E."/>
            <person name="Niang G."/>
            <person name="Scheremetjew M."/>
            <person name="Finn R."/>
            <person name="Kale V."/>
            <person name="Holt S."/>
            <person name="Cochrane G."/>
            <person name="Meng A."/>
            <person name="Brown T."/>
            <person name="Cohen L."/>
        </authorList>
    </citation>
    <scope>NUCLEOTIDE SEQUENCE</scope>
    <source>
        <strain evidence="2">Isolate 1302-5</strain>
    </source>
</reference>
<evidence type="ECO:0000256" key="1">
    <source>
        <dbReference type="SAM" id="Phobius"/>
    </source>
</evidence>